<feature type="region of interest" description="Disordered" evidence="1">
    <location>
        <begin position="101"/>
        <end position="145"/>
    </location>
</feature>
<organism evidence="3 4">
    <name type="scientific">Taeniopygia guttata</name>
    <name type="common">Zebra finch</name>
    <name type="synonym">Poephila guttata</name>
    <dbReference type="NCBI Taxonomy" id="59729"/>
    <lineage>
        <taxon>Eukaryota</taxon>
        <taxon>Metazoa</taxon>
        <taxon>Chordata</taxon>
        <taxon>Craniata</taxon>
        <taxon>Vertebrata</taxon>
        <taxon>Euteleostomi</taxon>
        <taxon>Archelosauria</taxon>
        <taxon>Archosauria</taxon>
        <taxon>Dinosauria</taxon>
        <taxon>Saurischia</taxon>
        <taxon>Theropoda</taxon>
        <taxon>Coelurosauria</taxon>
        <taxon>Aves</taxon>
        <taxon>Neognathae</taxon>
        <taxon>Neoaves</taxon>
        <taxon>Telluraves</taxon>
        <taxon>Australaves</taxon>
        <taxon>Passeriformes</taxon>
        <taxon>Passeroidea</taxon>
        <taxon>Estrildidae</taxon>
        <taxon>Estrildinae</taxon>
        <taxon>Taeniopygia</taxon>
    </lineage>
</organism>
<feature type="domain" description="GYF" evidence="2">
    <location>
        <begin position="151"/>
        <end position="210"/>
    </location>
</feature>
<feature type="compositionally biased region" description="Pro residues" evidence="1">
    <location>
        <begin position="1"/>
        <end position="24"/>
    </location>
</feature>
<protein>
    <recommendedName>
        <fullName evidence="2">GYF domain-containing protein</fullName>
    </recommendedName>
</protein>
<proteinExistence type="predicted"/>
<dbReference type="AlphaFoldDB" id="A0A674GMK6"/>
<evidence type="ECO:0000313" key="3">
    <source>
        <dbReference type="Ensembl" id="ENSTGUP00000023640.1"/>
    </source>
</evidence>
<reference evidence="3" key="1">
    <citation type="submission" date="2025-08" db="UniProtKB">
        <authorList>
            <consortium name="Ensembl"/>
        </authorList>
    </citation>
    <scope>IDENTIFICATION</scope>
</reference>
<dbReference type="PROSITE" id="PS50829">
    <property type="entry name" value="GYF"/>
    <property type="match status" value="1"/>
</dbReference>
<feature type="compositionally biased region" description="Acidic residues" evidence="1">
    <location>
        <begin position="112"/>
        <end position="127"/>
    </location>
</feature>
<evidence type="ECO:0000313" key="4">
    <source>
        <dbReference type="Proteomes" id="UP000007754"/>
    </source>
</evidence>
<dbReference type="Pfam" id="PF02213">
    <property type="entry name" value="GYF"/>
    <property type="match status" value="1"/>
</dbReference>
<dbReference type="GO" id="GO:0005682">
    <property type="term" value="C:U5 snRNP"/>
    <property type="evidence" value="ECO:0007669"/>
    <property type="project" value="InterPro"/>
</dbReference>
<accession>A0A674GMK6</accession>
<dbReference type="InterPro" id="IPR035445">
    <property type="entry name" value="GYF-like_dom_sf"/>
</dbReference>
<dbReference type="InParanoid" id="A0A674GMK6"/>
<dbReference type="Gene3D" id="3.30.1490.40">
    <property type="match status" value="1"/>
</dbReference>
<dbReference type="GeneTree" id="ENSGT00390000012483"/>
<dbReference type="Ensembl" id="ENSTGUT00000024399.1">
    <property type="protein sequence ID" value="ENSTGUP00000023640.1"/>
    <property type="gene ID" value="ENSTGUG00000027065.1"/>
</dbReference>
<feature type="region of interest" description="Disordered" evidence="1">
    <location>
        <begin position="1"/>
        <end position="26"/>
    </location>
</feature>
<dbReference type="Proteomes" id="UP000007754">
    <property type="component" value="Unplaced"/>
</dbReference>
<dbReference type="InterPro" id="IPR039905">
    <property type="entry name" value="CD2BP2/Lin1"/>
</dbReference>
<dbReference type="PANTHER" id="PTHR13138:SF3">
    <property type="entry name" value="CD2 ANTIGEN CYTOPLASMIC TAIL-BINDING PROTEIN 2"/>
    <property type="match status" value="1"/>
</dbReference>
<dbReference type="InterPro" id="IPR003169">
    <property type="entry name" value="GYF"/>
</dbReference>
<feature type="region of interest" description="Disordered" evidence="1">
    <location>
        <begin position="40"/>
        <end position="69"/>
    </location>
</feature>
<keyword evidence="4" id="KW-1185">Reference proteome</keyword>
<evidence type="ECO:0000256" key="1">
    <source>
        <dbReference type="SAM" id="MobiDB-lite"/>
    </source>
</evidence>
<name>A0A674GMK6_TAEGU</name>
<reference evidence="3" key="2">
    <citation type="submission" date="2025-09" db="UniProtKB">
        <authorList>
            <consortium name="Ensembl"/>
        </authorList>
    </citation>
    <scope>IDENTIFICATION</scope>
</reference>
<dbReference type="PANTHER" id="PTHR13138">
    <property type="entry name" value="PROTEIN LIN1"/>
    <property type="match status" value="1"/>
</dbReference>
<dbReference type="OMA" id="QGYFRGG"/>
<evidence type="ECO:0000259" key="2">
    <source>
        <dbReference type="PROSITE" id="PS50829"/>
    </source>
</evidence>
<sequence>MPIKPRPLPPPGRASPPPSPPPLPQLLRGALALLRPRETVGGALRRWGGEGQSRGGRGRGRGRAPPPPELEALVALSDALVARGVLGVLGESRERLRGRLRALGGEGRGEGEGEGEEEEEEEQEEGEGQAAPALDMFAPPEEGEGREALPEVLWEYHWGGEGDPPTPLYGPFSSAQMQAWADQGYFRGGGGARCRRLNPPDPPGPFYDCGRVDFQLYT</sequence>
<dbReference type="SMART" id="SM00444">
    <property type="entry name" value="GYF"/>
    <property type="match status" value="1"/>
</dbReference>
<dbReference type="SUPFAM" id="SSF55277">
    <property type="entry name" value="GYF domain"/>
    <property type="match status" value="1"/>
</dbReference>